<organism evidence="1 2">
    <name type="scientific">Sphaeroforma arctica JP610</name>
    <dbReference type="NCBI Taxonomy" id="667725"/>
    <lineage>
        <taxon>Eukaryota</taxon>
        <taxon>Ichthyosporea</taxon>
        <taxon>Ichthyophonida</taxon>
        <taxon>Sphaeroforma</taxon>
    </lineage>
</organism>
<name>A0A0L0F616_9EUKA</name>
<dbReference type="AlphaFoldDB" id="A0A0L0F616"/>
<evidence type="ECO:0000313" key="2">
    <source>
        <dbReference type="Proteomes" id="UP000054560"/>
    </source>
</evidence>
<feature type="non-terminal residue" evidence="1">
    <location>
        <position position="54"/>
    </location>
</feature>
<sequence>MYMGSELLGELYIPIRNVEMSQSAWYHMSPADNSFLSKMRRLERHRKYQPWHGQ</sequence>
<gene>
    <name evidence="1" type="ORF">SARC_15389</name>
</gene>
<keyword evidence="2" id="KW-1185">Reference proteome</keyword>
<protein>
    <submittedName>
        <fullName evidence="1">Uncharacterized protein</fullName>
    </submittedName>
</protein>
<dbReference type="RefSeq" id="XP_014145966.1">
    <property type="nucleotide sequence ID" value="XM_014290491.1"/>
</dbReference>
<evidence type="ECO:0000313" key="1">
    <source>
        <dbReference type="EMBL" id="KNC72064.1"/>
    </source>
</evidence>
<dbReference type="Proteomes" id="UP000054560">
    <property type="component" value="Unassembled WGS sequence"/>
</dbReference>
<reference evidence="1 2" key="1">
    <citation type="submission" date="2011-02" db="EMBL/GenBank/DDBJ databases">
        <title>The Genome Sequence of Sphaeroforma arctica JP610.</title>
        <authorList>
            <consortium name="The Broad Institute Genome Sequencing Platform"/>
            <person name="Russ C."/>
            <person name="Cuomo C."/>
            <person name="Young S.K."/>
            <person name="Zeng Q."/>
            <person name="Gargeya S."/>
            <person name="Alvarado L."/>
            <person name="Berlin A."/>
            <person name="Chapman S.B."/>
            <person name="Chen Z."/>
            <person name="Freedman E."/>
            <person name="Gellesch M."/>
            <person name="Goldberg J."/>
            <person name="Griggs A."/>
            <person name="Gujja S."/>
            <person name="Heilman E."/>
            <person name="Heiman D."/>
            <person name="Howarth C."/>
            <person name="Mehta T."/>
            <person name="Neiman D."/>
            <person name="Pearson M."/>
            <person name="Roberts A."/>
            <person name="Saif S."/>
            <person name="Shea T."/>
            <person name="Shenoy N."/>
            <person name="Sisk P."/>
            <person name="Stolte C."/>
            <person name="Sykes S."/>
            <person name="White J."/>
            <person name="Yandava C."/>
            <person name="Burger G."/>
            <person name="Gray M.W."/>
            <person name="Holland P.W.H."/>
            <person name="King N."/>
            <person name="Lang F.B.F."/>
            <person name="Roger A.J."/>
            <person name="Ruiz-Trillo I."/>
            <person name="Haas B."/>
            <person name="Nusbaum C."/>
            <person name="Birren B."/>
        </authorList>
    </citation>
    <scope>NUCLEOTIDE SEQUENCE [LARGE SCALE GENOMIC DNA]</scope>
    <source>
        <strain evidence="1 2">JP610</strain>
    </source>
</reference>
<proteinExistence type="predicted"/>
<dbReference type="EMBL" id="KQ247638">
    <property type="protein sequence ID" value="KNC72064.1"/>
    <property type="molecule type" value="Genomic_DNA"/>
</dbReference>
<accession>A0A0L0F616</accession>
<dbReference type="GeneID" id="25915893"/>